<evidence type="ECO:0000256" key="3">
    <source>
        <dbReference type="SAM" id="MobiDB-lite"/>
    </source>
</evidence>
<gene>
    <name evidence="6" type="ORF">CHARACLAT_005914</name>
</gene>
<feature type="region of interest" description="Disordered" evidence="3">
    <location>
        <begin position="1098"/>
        <end position="1117"/>
    </location>
</feature>
<evidence type="ECO:0000256" key="1">
    <source>
        <dbReference type="ARBA" id="ARBA00023157"/>
    </source>
</evidence>
<reference evidence="6 7" key="1">
    <citation type="submission" date="2021-06" db="EMBL/GenBank/DDBJ databases">
        <authorList>
            <person name="Palmer J.M."/>
        </authorList>
    </citation>
    <scope>NUCLEOTIDE SEQUENCE [LARGE SCALE GENOMIC DNA]</scope>
    <source>
        <strain evidence="6 7">CL_MEX2019</strain>
        <tissue evidence="6">Muscle</tissue>
    </source>
</reference>
<feature type="compositionally biased region" description="Basic and acidic residues" evidence="3">
    <location>
        <begin position="1123"/>
        <end position="1145"/>
    </location>
</feature>
<protein>
    <recommendedName>
        <fullName evidence="5">SRCR domain-containing protein</fullName>
    </recommendedName>
</protein>
<comment type="caution">
    <text evidence="6">The sequence shown here is derived from an EMBL/GenBank/DDBJ whole genome shotgun (WGS) entry which is preliminary data.</text>
</comment>
<evidence type="ECO:0000256" key="2">
    <source>
        <dbReference type="PROSITE-ProRule" id="PRU00196"/>
    </source>
</evidence>
<evidence type="ECO:0000256" key="4">
    <source>
        <dbReference type="SAM" id="Phobius"/>
    </source>
</evidence>
<dbReference type="PRINTS" id="PR00258">
    <property type="entry name" value="SPERACTRCPTR"/>
</dbReference>
<feature type="domain" description="SRCR" evidence="5">
    <location>
        <begin position="855"/>
        <end position="957"/>
    </location>
</feature>
<feature type="compositionally biased region" description="Acidic residues" evidence="3">
    <location>
        <begin position="1104"/>
        <end position="1117"/>
    </location>
</feature>
<feature type="domain" description="SRCR" evidence="5">
    <location>
        <begin position="688"/>
        <end position="811"/>
    </location>
</feature>
<keyword evidence="7" id="KW-1185">Reference proteome</keyword>
<dbReference type="PANTHER" id="PTHR48071">
    <property type="entry name" value="SRCR DOMAIN-CONTAINING PROTEIN"/>
    <property type="match status" value="1"/>
</dbReference>
<evidence type="ECO:0000313" key="6">
    <source>
        <dbReference type="EMBL" id="MED6263576.1"/>
    </source>
</evidence>
<evidence type="ECO:0000259" key="5">
    <source>
        <dbReference type="PROSITE" id="PS50287"/>
    </source>
</evidence>
<name>A0ABU7CLB6_9TELE</name>
<feature type="transmembrane region" description="Helical" evidence="4">
    <location>
        <begin position="1068"/>
        <end position="1090"/>
    </location>
</feature>
<keyword evidence="4" id="KW-0472">Membrane</keyword>
<feature type="domain" description="SRCR" evidence="5">
    <location>
        <begin position="285"/>
        <end position="382"/>
    </location>
</feature>
<dbReference type="Pfam" id="PF00530">
    <property type="entry name" value="SRCR"/>
    <property type="match status" value="5"/>
</dbReference>
<proteinExistence type="predicted"/>
<keyword evidence="4" id="KW-0812">Transmembrane</keyword>
<feature type="region of interest" description="Disordered" evidence="3">
    <location>
        <begin position="1177"/>
        <end position="1237"/>
    </location>
</feature>
<feature type="domain" description="SRCR" evidence="5">
    <location>
        <begin position="954"/>
        <end position="1054"/>
    </location>
</feature>
<feature type="disulfide bond" evidence="2">
    <location>
        <begin position="77"/>
        <end position="87"/>
    </location>
</feature>
<dbReference type="SUPFAM" id="SSF56487">
    <property type="entry name" value="SRCR-like"/>
    <property type="match status" value="8"/>
</dbReference>
<dbReference type="Proteomes" id="UP001352852">
    <property type="component" value="Unassembled WGS sequence"/>
</dbReference>
<feature type="compositionally biased region" description="Acidic residues" evidence="3">
    <location>
        <begin position="1191"/>
        <end position="1204"/>
    </location>
</feature>
<feature type="disulfide bond" evidence="2">
    <location>
        <begin position="556"/>
        <end position="566"/>
    </location>
</feature>
<feature type="domain" description="SRCR" evidence="5">
    <location>
        <begin position="8"/>
        <end position="109"/>
    </location>
</feature>
<feature type="domain" description="SRCR" evidence="5">
    <location>
        <begin position="487"/>
        <end position="586"/>
    </location>
</feature>
<feature type="non-terminal residue" evidence="6">
    <location>
        <position position="1"/>
    </location>
</feature>
<organism evidence="6 7">
    <name type="scientific">Characodon lateralis</name>
    <dbReference type="NCBI Taxonomy" id="208331"/>
    <lineage>
        <taxon>Eukaryota</taxon>
        <taxon>Metazoa</taxon>
        <taxon>Chordata</taxon>
        <taxon>Craniata</taxon>
        <taxon>Vertebrata</taxon>
        <taxon>Euteleostomi</taxon>
        <taxon>Actinopterygii</taxon>
        <taxon>Neopterygii</taxon>
        <taxon>Teleostei</taxon>
        <taxon>Neoteleostei</taxon>
        <taxon>Acanthomorphata</taxon>
        <taxon>Ovalentaria</taxon>
        <taxon>Atherinomorphae</taxon>
        <taxon>Cyprinodontiformes</taxon>
        <taxon>Goodeidae</taxon>
        <taxon>Characodon</taxon>
    </lineage>
</organism>
<feature type="domain" description="SRCR" evidence="5">
    <location>
        <begin position="387"/>
        <end position="483"/>
    </location>
</feature>
<comment type="caution">
    <text evidence="2">Lacks conserved residue(s) required for the propagation of feature annotation.</text>
</comment>
<keyword evidence="4" id="KW-1133">Transmembrane helix</keyword>
<feature type="domain" description="SRCR" evidence="5">
    <location>
        <begin position="103"/>
        <end position="232"/>
    </location>
</feature>
<dbReference type="EMBL" id="JAHUTJ010000296">
    <property type="protein sequence ID" value="MED6263576.1"/>
    <property type="molecule type" value="Genomic_DNA"/>
</dbReference>
<dbReference type="PANTHER" id="PTHR48071:SF27">
    <property type="entry name" value="SCAVENGER RECEPTOR CYSTEINE-RICH TYPE 1 PROTEIN M130-LIKE"/>
    <property type="match status" value="1"/>
</dbReference>
<evidence type="ECO:0000313" key="7">
    <source>
        <dbReference type="Proteomes" id="UP001352852"/>
    </source>
</evidence>
<keyword evidence="1 2" id="KW-1015">Disulfide bond</keyword>
<accession>A0ABU7CLB6</accession>
<feature type="disulfide bond" evidence="2">
    <location>
        <begin position="930"/>
        <end position="940"/>
    </location>
</feature>
<dbReference type="InterPro" id="IPR036772">
    <property type="entry name" value="SRCR-like_dom_sf"/>
</dbReference>
<dbReference type="PROSITE" id="PS50287">
    <property type="entry name" value="SRCR_2"/>
    <property type="match status" value="8"/>
</dbReference>
<dbReference type="InterPro" id="IPR001190">
    <property type="entry name" value="SRCR"/>
</dbReference>
<feature type="region of interest" description="Disordered" evidence="3">
    <location>
        <begin position="1122"/>
        <end position="1149"/>
    </location>
</feature>
<dbReference type="Gene3D" id="3.10.250.10">
    <property type="entry name" value="SRCR-like domain"/>
    <property type="match status" value="8"/>
</dbReference>
<feature type="disulfide bond" evidence="2">
    <location>
        <begin position="47"/>
        <end position="108"/>
    </location>
</feature>
<feature type="disulfide bond" evidence="2">
    <location>
        <begin position="353"/>
        <end position="363"/>
    </location>
</feature>
<sequence length="1237" mass="137945">PKQGKIILRNLQNKHSPCKGHVEAYYGNEKGYVGDKYWTKTTEEVVCRSTHCGKPENGINDVYRPLNSKVWLNELQCQGNERSLWDCDGWPGPEVSFYKKPTVKIVTCSNKIKINLKPHKCEGAVQYTVQSTGQPNRTGYICSNGFGNEEANMLCKNLRCGGVTEILRSEWIHLEDFQNVERMEINCSGIANVTHPWQCVQSASPSCKSPLLIRCKGHDRVQLKGEGSNVCSGQLEMEKDRNWKSIGPNRTISDKLCQQMHCGASGNLTKDDQGYHLTCPDRVSVVLTNDRNSETKCYGRVRIKVNNSIKTACGTDWTSKNADMVCKELNCGKAISYKSLSQDTSGILDHVDCTGNESSLWHCRAKHHNNIRCSSVPYVVCSGSVNVKLVDGPGRCAGSLKVRHEDQWKTAISDQWEETFSAVLCKQLECGDSGKISSKTLDKGISNFLPLSCKNGTQISDISECITDNKDTQGYDQVEMTCEKHTVIFLEESKPCSGTVGIEYRDKTHWLSGSNQTWNQNVANMICQELHCGNASEFSSKPLKNQTSLLVESRTCSSSNKSLLQCGKTVRHNSDNNQTLAYVDCEGNITVTLTHGCWGKVNISTASKQGYVSKDAWTEAMSVQLCKELACQDKTLPTHNWLEETILTFKSLHALRTASKLTQYTLVDANTMLRQKPAYVVCKGSIKPRFKPSRDKCSGNVEVFYEGSWIPVHKDALENIDNQNTICEELNCGKAVTRIDYSGPLEIEGTLQTSYLTGLKCSEWSTMVLEVEHSCKGEVVVYSEGVNNQETKRSFVSSHGWREAEGERLCMDLKCGKYKLIENRIFSAEANSLWSQSFNCSSKPESIWQCEKKQTAISKENKLFLECEDEPEVVLSEKCTGKLTINGSPVCSSQWKTDYSHRVCQQLNCGNAIYFQQSGPPSTDSYHVNCDEHNYLIGQCKRVRGKCNSGFVSISCVGSVSFKTSEKCGGVLSIKYGKLPEEVCEPSISTELSNKLCQSLKCGPFEKIKGPSNLQTPKMQTSLACPSYYKDPRYCAKRESCPSPSIFTCKGYQPPTQPPSTQPPANPVPYIVGVLILLILVVLIVIFVRYQINRRNRKSMVPSDMEEADWDSGEYEDVDKDEMESFGRGRFRSESEVQGEKDMDSNRSYNYDDIDEVTEAQPLTPQGSMVCATEDEDMHEGNVKPNGVTYEVEDSQENYDDIDANPENTETTAEVHDGPKPAPEGDAAALKGQIQKD</sequence>
<dbReference type="SMART" id="SM00202">
    <property type="entry name" value="SR"/>
    <property type="match status" value="3"/>
</dbReference>